<dbReference type="GO" id="GO:0005737">
    <property type="term" value="C:cytoplasm"/>
    <property type="evidence" value="ECO:0007669"/>
    <property type="project" value="InterPro"/>
</dbReference>
<dbReference type="Pfam" id="PF04275">
    <property type="entry name" value="P-mevalo_kinase"/>
    <property type="match status" value="1"/>
</dbReference>
<dbReference type="GO" id="GO:0019287">
    <property type="term" value="P:isopentenyl diphosphate biosynthetic process, mevalonate pathway"/>
    <property type="evidence" value="ECO:0007669"/>
    <property type="project" value="UniProtKB-UniPathway"/>
</dbReference>
<proteinExistence type="inferred from homology"/>
<gene>
    <name evidence="6" type="ORF">FHETE_9366</name>
</gene>
<dbReference type="Pfam" id="PF00156">
    <property type="entry name" value="Pribosyltran"/>
    <property type="match status" value="1"/>
</dbReference>
<dbReference type="Gene3D" id="3.30.465.10">
    <property type="match status" value="1"/>
</dbReference>
<keyword evidence="7" id="KW-1185">Reference proteome</keyword>
<dbReference type="Gene3D" id="3.40.50.150">
    <property type="entry name" value="Vaccinia Virus protein VP39"/>
    <property type="match status" value="1"/>
</dbReference>
<dbReference type="InterPro" id="IPR006094">
    <property type="entry name" value="Oxid_FAD_bind_N"/>
</dbReference>
<evidence type="ECO:0000256" key="1">
    <source>
        <dbReference type="ARBA" id="ARBA00005466"/>
    </source>
</evidence>
<comment type="similarity">
    <text evidence="1">Belongs to the oxygen-dependent FAD-linked oxidoreductase family.</text>
</comment>
<dbReference type="InterPro" id="IPR029057">
    <property type="entry name" value="PRTase-like"/>
</dbReference>
<dbReference type="OrthoDB" id="363185at2759"/>
<evidence type="ECO:0000313" key="7">
    <source>
        <dbReference type="Proteomes" id="UP000567885"/>
    </source>
</evidence>
<dbReference type="SUPFAM" id="SSF56176">
    <property type="entry name" value="FAD-binding/transporter-associated domain-like"/>
    <property type="match status" value="1"/>
</dbReference>
<dbReference type="InterPro" id="IPR005919">
    <property type="entry name" value="Pmev_kin_anim"/>
</dbReference>
<evidence type="ECO:0000256" key="4">
    <source>
        <dbReference type="ARBA" id="ARBA00023002"/>
    </source>
</evidence>
<dbReference type="PANTHER" id="PTHR42973:SF25">
    <property type="entry name" value="PHOSPHOMEVALONATE KINASE"/>
    <property type="match status" value="1"/>
</dbReference>
<sequence>MATLKNLKSALEKLVPDTASTATLTDKQYSDGFDLFLQHGGWETYRNFIIPQLSQQLSHLLTKCDQISLLEVGPGPKSILAYLPDKLRGRISKYTAFEPNNLFAAELGEWLHLTENAPFPLSSAARVRQESFEPDTRTDERYNVILFCHSLYGMPSQQSVIKNALSLLVEEPDLGVIIIFHRDGSLRLGGLVSDRATSLPDGFLRIKDKDETLDKFAPFIAGLVLQDESVYKAVQVEWRRLCRNLARADEHHPGQLTFDSPEIMMEFTRNANALPELKANVPFVAKNLKIKNREAQSHNPAAVHGVGLTVIGGGHSGHCILPNVVAVDLSSFNQVQIANDDGREEDSKALVVAGAGCKTGDIIQATKSAGLTVPLGARPSVGAGLWLQGGIGHLARLYGLGCDAIVGAVVVSVKSGKILCVGKVPDQYQPPDATRPKDEAELLWALKGAGTNFGIVISVIFKAYPAQIFSVRDWVMPLRDDTHAFSMLRNFDTFATQLPVNSASDAYLYSDNDKLHLGLTLLRYCSSELDLEALSPMELSARRTFGHENSSKIVDGVGLFDADMYMWGMHNGHGGGKTSSFKRCVFLKDIWKTRVRDNLLAAMHSRPSKLSYFHLLHGGGAVSDVSTEATAFGCRDWDFACVVTGVWPRDQDDTLLAHANTRWVHHVVEELLPMSSGVYGADLGPDPRDKMLAAKAFGLNRRRLVNLKQVFDPYNVLPNACPLRQVPLPQRLVVLVTGEHGAGKDYCAETWASLLKANGHSSLVVRISDVTKQQYAAAKGADFNRLVSDLVESADVDVLFITGMKEEAPVASLSHKVPHVRLFDVRIEASSETRFLRRCIKNDANLPVREEGLMKQSKECQQSHNHYRPSLTFKNEAIGGEAIEKFAIRHVIPLLSGDLQKLLGMVRSVPEFPRQGIVFRHVLNINQEKGGLQLCTSLMKSIFTGDWRHVDAVVTCEAGGPVFASHLAASINVPCIAIRKGNKLPPPTISVQKHASHISSHNVKEGGKDKFEMDATAIGKGASVLIVDDVLATGETLLAALRLLAKSGVSADGISVMVIAEFPLHRGREMLRRNGFGGVAIQSLLCFDGE</sequence>
<dbReference type="PROSITE" id="PS51387">
    <property type="entry name" value="FAD_PCMH"/>
    <property type="match status" value="1"/>
</dbReference>
<dbReference type="Gene3D" id="3.40.462.20">
    <property type="match status" value="1"/>
</dbReference>
<organism evidence="6 7">
    <name type="scientific">Fusarium heterosporum</name>
    <dbReference type="NCBI Taxonomy" id="42747"/>
    <lineage>
        <taxon>Eukaryota</taxon>
        <taxon>Fungi</taxon>
        <taxon>Dikarya</taxon>
        <taxon>Ascomycota</taxon>
        <taxon>Pezizomycotina</taxon>
        <taxon>Sordariomycetes</taxon>
        <taxon>Hypocreomycetidae</taxon>
        <taxon>Hypocreales</taxon>
        <taxon>Nectriaceae</taxon>
        <taxon>Fusarium</taxon>
        <taxon>Fusarium heterosporum species complex</taxon>
    </lineage>
</organism>
<dbReference type="InterPro" id="IPR050416">
    <property type="entry name" value="FAD-linked_Oxidoreductase"/>
</dbReference>
<dbReference type="AlphaFoldDB" id="A0A8H5WEI2"/>
<dbReference type="InterPro" id="IPR016166">
    <property type="entry name" value="FAD-bd_PCMH"/>
</dbReference>
<reference evidence="6 7" key="1">
    <citation type="submission" date="2020-05" db="EMBL/GenBank/DDBJ databases">
        <title>Identification and distribution of gene clusters putatively required for synthesis of sphingolipid metabolism inhibitors in phylogenetically diverse species of the filamentous fungus Fusarium.</title>
        <authorList>
            <person name="Kim H.-S."/>
            <person name="Busman M."/>
            <person name="Brown D.W."/>
            <person name="Divon H."/>
            <person name="Uhlig S."/>
            <person name="Proctor R.H."/>
        </authorList>
    </citation>
    <scope>NUCLEOTIDE SEQUENCE [LARGE SCALE GENOMIC DNA]</scope>
    <source>
        <strain evidence="6 7">NRRL 20693</strain>
    </source>
</reference>
<evidence type="ECO:0000256" key="2">
    <source>
        <dbReference type="ARBA" id="ARBA00022630"/>
    </source>
</evidence>
<dbReference type="SUPFAM" id="SSF53335">
    <property type="entry name" value="S-adenosyl-L-methionine-dependent methyltransferases"/>
    <property type="match status" value="1"/>
</dbReference>
<dbReference type="GO" id="GO:0016491">
    <property type="term" value="F:oxidoreductase activity"/>
    <property type="evidence" value="ECO:0007669"/>
    <property type="project" value="UniProtKB-KW"/>
</dbReference>
<dbReference type="Gene3D" id="3.40.50.300">
    <property type="entry name" value="P-loop containing nucleotide triphosphate hydrolases"/>
    <property type="match status" value="1"/>
</dbReference>
<dbReference type="GO" id="GO:0004631">
    <property type="term" value="F:phosphomevalonate kinase activity"/>
    <property type="evidence" value="ECO:0007669"/>
    <property type="project" value="InterPro"/>
</dbReference>
<keyword evidence="3" id="KW-0274">FAD</keyword>
<dbReference type="InterPro" id="IPR036318">
    <property type="entry name" value="FAD-bd_PCMH-like_sf"/>
</dbReference>
<dbReference type="CDD" id="cd06223">
    <property type="entry name" value="PRTases_typeI"/>
    <property type="match status" value="1"/>
</dbReference>
<dbReference type="EMBL" id="JAAGWQ010000214">
    <property type="protein sequence ID" value="KAF5659582.1"/>
    <property type="molecule type" value="Genomic_DNA"/>
</dbReference>
<dbReference type="GO" id="GO:0071949">
    <property type="term" value="F:FAD binding"/>
    <property type="evidence" value="ECO:0007669"/>
    <property type="project" value="InterPro"/>
</dbReference>
<keyword evidence="6" id="KW-0808">Transferase</keyword>
<dbReference type="InterPro" id="IPR016169">
    <property type="entry name" value="FAD-bd_PCMH_sub2"/>
</dbReference>
<dbReference type="InterPro" id="IPR000836">
    <property type="entry name" value="PRTase_dom"/>
</dbReference>
<feature type="domain" description="FAD-binding PCMH-type" evidence="5">
    <location>
        <begin position="267"/>
        <end position="466"/>
    </location>
</feature>
<dbReference type="InterPro" id="IPR029063">
    <property type="entry name" value="SAM-dependent_MTases_sf"/>
</dbReference>
<dbReference type="UniPathway" id="UPA00057">
    <property type="reaction ID" value="UER00099"/>
</dbReference>
<dbReference type="PANTHER" id="PTHR42973">
    <property type="entry name" value="BINDING OXIDOREDUCTASE, PUTATIVE (AFU_ORTHOLOGUE AFUA_1G17690)-RELATED"/>
    <property type="match status" value="1"/>
</dbReference>
<dbReference type="Proteomes" id="UP000567885">
    <property type="component" value="Unassembled WGS sequence"/>
</dbReference>
<name>A0A8H5WEI2_FUSHE</name>
<accession>A0A8H5WEI2</accession>
<dbReference type="InterPro" id="IPR027417">
    <property type="entry name" value="P-loop_NTPase"/>
</dbReference>
<dbReference type="Gene3D" id="3.40.50.2020">
    <property type="match status" value="1"/>
</dbReference>
<evidence type="ECO:0000259" key="5">
    <source>
        <dbReference type="PROSITE" id="PS51387"/>
    </source>
</evidence>
<dbReference type="SUPFAM" id="SSF53271">
    <property type="entry name" value="PRTase-like"/>
    <property type="match status" value="1"/>
</dbReference>
<comment type="caution">
    <text evidence="6">The sequence shown here is derived from an EMBL/GenBank/DDBJ whole genome shotgun (WGS) entry which is preliminary data.</text>
</comment>
<dbReference type="Pfam" id="PF01565">
    <property type="entry name" value="FAD_binding_4"/>
    <property type="match status" value="1"/>
</dbReference>
<evidence type="ECO:0000256" key="3">
    <source>
        <dbReference type="ARBA" id="ARBA00022827"/>
    </source>
</evidence>
<keyword evidence="4" id="KW-0560">Oxidoreductase</keyword>
<protein>
    <submittedName>
        <fullName evidence="6">Phosphoribosyl transferase domain-containing protein</fullName>
    </submittedName>
</protein>
<dbReference type="GO" id="GO:0006695">
    <property type="term" value="P:cholesterol biosynthetic process"/>
    <property type="evidence" value="ECO:0007669"/>
    <property type="project" value="InterPro"/>
</dbReference>
<evidence type="ECO:0000313" key="6">
    <source>
        <dbReference type="EMBL" id="KAF5659582.1"/>
    </source>
</evidence>
<keyword evidence="2" id="KW-0285">Flavoprotein</keyword>